<sequence length="37" mass="3742">MMGGGNITLDSVTEPALVGSLKPSETSTALGRVILLL</sequence>
<dbReference type="AlphaFoldDB" id="A0A382WIG6"/>
<feature type="non-terminal residue" evidence="1">
    <location>
        <position position="37"/>
    </location>
</feature>
<proteinExistence type="predicted"/>
<name>A0A382WIG6_9ZZZZ</name>
<evidence type="ECO:0000313" key="1">
    <source>
        <dbReference type="EMBL" id="SVD57918.1"/>
    </source>
</evidence>
<reference evidence="1" key="1">
    <citation type="submission" date="2018-05" db="EMBL/GenBank/DDBJ databases">
        <authorList>
            <person name="Lanie J.A."/>
            <person name="Ng W.-L."/>
            <person name="Kazmierczak K.M."/>
            <person name="Andrzejewski T.M."/>
            <person name="Davidsen T.M."/>
            <person name="Wayne K.J."/>
            <person name="Tettelin H."/>
            <person name="Glass J.I."/>
            <person name="Rusch D."/>
            <person name="Podicherti R."/>
            <person name="Tsui H.-C.T."/>
            <person name="Winkler M.E."/>
        </authorList>
    </citation>
    <scope>NUCLEOTIDE SEQUENCE</scope>
</reference>
<accession>A0A382WIG6</accession>
<organism evidence="1">
    <name type="scientific">marine metagenome</name>
    <dbReference type="NCBI Taxonomy" id="408172"/>
    <lineage>
        <taxon>unclassified sequences</taxon>
        <taxon>metagenomes</taxon>
        <taxon>ecological metagenomes</taxon>
    </lineage>
</organism>
<dbReference type="EMBL" id="UINC01159688">
    <property type="protein sequence ID" value="SVD57918.1"/>
    <property type="molecule type" value="Genomic_DNA"/>
</dbReference>
<gene>
    <name evidence="1" type="ORF">METZ01_LOCUS410772</name>
</gene>
<protein>
    <submittedName>
        <fullName evidence="1">Uncharacterized protein</fullName>
    </submittedName>
</protein>